<evidence type="ECO:0000256" key="1">
    <source>
        <dbReference type="ARBA" id="ARBA00007301"/>
    </source>
</evidence>
<dbReference type="SUPFAM" id="SSF50475">
    <property type="entry name" value="FMN-binding split barrel"/>
    <property type="match status" value="1"/>
</dbReference>
<dbReference type="Pfam" id="PF10590">
    <property type="entry name" value="PNP_phzG_C"/>
    <property type="match status" value="1"/>
</dbReference>
<accession>A0AA50Q993</accession>
<dbReference type="Gene3D" id="2.30.110.10">
    <property type="entry name" value="Electron Transport, Fmn-binding Protein, Chain A"/>
    <property type="match status" value="1"/>
</dbReference>
<feature type="binding site" evidence="6">
    <location>
        <position position="195"/>
    </location>
    <ligand>
        <name>FMN</name>
        <dbReference type="ChEBI" id="CHEBI:58210"/>
    </ligand>
</feature>
<evidence type="ECO:0000256" key="4">
    <source>
        <dbReference type="ARBA" id="ARBA00023002"/>
    </source>
</evidence>
<keyword evidence="10" id="KW-1185">Reference proteome</keyword>
<gene>
    <name evidence="9" type="primary">pdxH</name>
    <name evidence="9" type="ORF">PU634_12080</name>
</gene>
<feature type="domain" description="Pyridoxine 5'-phosphate oxidase dimerisation C-terminal" evidence="8">
    <location>
        <begin position="172"/>
        <end position="212"/>
    </location>
</feature>
<proteinExistence type="inferred from homology"/>
<feature type="binding site" evidence="6">
    <location>
        <position position="185"/>
    </location>
    <ligand>
        <name>FMN</name>
        <dbReference type="ChEBI" id="CHEBI:58210"/>
    </ligand>
</feature>
<comment type="similarity">
    <text evidence="1">Belongs to the pyridoxamine 5'-phosphate oxidase family.</text>
</comment>
<dbReference type="RefSeq" id="WP_306761064.1">
    <property type="nucleotide sequence ID" value="NZ_CP118224.1"/>
</dbReference>
<dbReference type="GO" id="GO:0004733">
    <property type="term" value="F:pyridoxamine phosphate oxidase activity"/>
    <property type="evidence" value="ECO:0007669"/>
    <property type="project" value="UniProtKB-UniRule"/>
</dbReference>
<evidence type="ECO:0000256" key="2">
    <source>
        <dbReference type="ARBA" id="ARBA00022630"/>
    </source>
</evidence>
<evidence type="ECO:0000256" key="6">
    <source>
        <dbReference type="PIRSR" id="PIRSR000190-2"/>
    </source>
</evidence>
<dbReference type="PANTHER" id="PTHR10851">
    <property type="entry name" value="PYRIDOXINE-5-PHOSPHATE OXIDASE"/>
    <property type="match status" value="1"/>
</dbReference>
<evidence type="ECO:0000259" key="8">
    <source>
        <dbReference type="Pfam" id="PF10590"/>
    </source>
</evidence>
<dbReference type="EMBL" id="CP118224">
    <property type="protein sequence ID" value="WMC09848.1"/>
    <property type="molecule type" value="Genomic_DNA"/>
</dbReference>
<dbReference type="NCBIfam" id="TIGR00558">
    <property type="entry name" value="pdxH"/>
    <property type="match status" value="1"/>
</dbReference>
<dbReference type="PIRSF" id="PIRSF000190">
    <property type="entry name" value="Pyd_amn-ph_oxd"/>
    <property type="match status" value="1"/>
</dbReference>
<dbReference type="AlphaFoldDB" id="A0AA50Q993"/>
<feature type="binding site" evidence="6">
    <location>
        <begin position="76"/>
        <end position="77"/>
    </location>
    <ligand>
        <name>FMN</name>
        <dbReference type="ChEBI" id="CHEBI:58210"/>
    </ligand>
</feature>
<keyword evidence="3 6" id="KW-0288">FMN</keyword>
<dbReference type="InterPro" id="IPR019576">
    <property type="entry name" value="Pyridoxamine_oxidase_dimer_C"/>
</dbReference>
<dbReference type="GO" id="GO:0010181">
    <property type="term" value="F:FMN binding"/>
    <property type="evidence" value="ECO:0007669"/>
    <property type="project" value="UniProtKB-UniRule"/>
</dbReference>
<feature type="domain" description="Pyridoxamine 5'-phosphate oxidase N-terminal" evidence="7">
    <location>
        <begin position="38"/>
        <end position="159"/>
    </location>
</feature>
<dbReference type="GO" id="GO:0008615">
    <property type="term" value="P:pyridoxine biosynthetic process"/>
    <property type="evidence" value="ECO:0007669"/>
    <property type="project" value="UniProtKB-UniRule"/>
</dbReference>
<keyword evidence="2" id="KW-0285">Flavoprotein</keyword>
<reference evidence="9 10" key="1">
    <citation type="submission" date="2023-02" db="EMBL/GenBank/DDBJ databases">
        <title>Complete genome sequence of a novel bacterium Oceanimonas sp. NTOU-MSR1 isolated from marine coast sediment.</title>
        <authorList>
            <person name="Yang H.-T."/>
            <person name="Chen Y.-L."/>
            <person name="Ho Y.-N."/>
        </authorList>
    </citation>
    <scope>NUCLEOTIDE SEQUENCE [LARGE SCALE GENOMIC DNA]</scope>
    <source>
        <strain evidence="9 10">NTOU-MSR1</strain>
    </source>
</reference>
<sequence>MSELELHRQRILQGGLTLSDLHPNPFQQLAHWLQQAKDSGIRYPNAISLSTVDSRGIPYQRMVMMRQFDEQGLVFFTSLGSRKAEHLATNQNASILLPWHMLERQVHVVGIVQPLGKLEIIKYFASRTKQNQLAAWLSDQPSPVSKRGVLEAKMSELRANFGRGEVSLPPFWGGYRLLPESFEFWQTGTDHINERFIYRQSEDGWQLGRFNP</sequence>
<feature type="binding site" evidence="6">
    <location>
        <position position="105"/>
    </location>
    <ligand>
        <name>FMN</name>
        <dbReference type="ChEBI" id="CHEBI:58210"/>
    </ligand>
</feature>
<protein>
    <recommendedName>
        <fullName evidence="5">Pyridoxamine 5'-phosphate oxidase</fullName>
        <ecNumber evidence="5">1.4.3.5</ecNumber>
    </recommendedName>
</protein>
<dbReference type="PANTHER" id="PTHR10851:SF0">
    <property type="entry name" value="PYRIDOXINE-5'-PHOSPHATE OXIDASE"/>
    <property type="match status" value="1"/>
</dbReference>
<dbReference type="NCBIfam" id="NF004231">
    <property type="entry name" value="PRK05679.1"/>
    <property type="match status" value="1"/>
</dbReference>
<dbReference type="InterPro" id="IPR000659">
    <property type="entry name" value="Pyridox_Oxase"/>
</dbReference>
<organism evidence="9 10">
    <name type="scientific">Oceanimonas pelagia</name>
    <dbReference type="NCBI Taxonomy" id="3028314"/>
    <lineage>
        <taxon>Bacteria</taxon>
        <taxon>Pseudomonadati</taxon>
        <taxon>Pseudomonadota</taxon>
        <taxon>Gammaproteobacteria</taxon>
        <taxon>Aeromonadales</taxon>
        <taxon>Aeromonadaceae</taxon>
        <taxon>Oceanimonas</taxon>
    </lineage>
</organism>
<evidence type="ECO:0000259" key="7">
    <source>
        <dbReference type="Pfam" id="PF01243"/>
    </source>
</evidence>
<dbReference type="InterPro" id="IPR011576">
    <property type="entry name" value="Pyridox_Oxase_N"/>
</dbReference>
<dbReference type="Proteomes" id="UP001223802">
    <property type="component" value="Chromosome"/>
</dbReference>
<dbReference type="InterPro" id="IPR012349">
    <property type="entry name" value="Split_barrel_FMN-bd"/>
</dbReference>
<evidence type="ECO:0000313" key="10">
    <source>
        <dbReference type="Proteomes" id="UP001223802"/>
    </source>
</evidence>
<evidence type="ECO:0000256" key="3">
    <source>
        <dbReference type="ARBA" id="ARBA00022643"/>
    </source>
</evidence>
<comment type="cofactor">
    <cofactor evidence="6">
        <name>FMN</name>
        <dbReference type="ChEBI" id="CHEBI:58210"/>
    </cofactor>
    <text evidence="6">Binds 1 FMN per subunit.</text>
</comment>
<dbReference type="KEGG" id="ope:PU634_12080"/>
<evidence type="ECO:0000256" key="5">
    <source>
        <dbReference type="NCBIfam" id="TIGR00558"/>
    </source>
</evidence>
<dbReference type="Pfam" id="PF01243">
    <property type="entry name" value="PNPOx_N"/>
    <property type="match status" value="1"/>
</dbReference>
<dbReference type="EC" id="1.4.3.5" evidence="5"/>
<feature type="binding site" evidence="6">
    <location>
        <position position="82"/>
    </location>
    <ligand>
        <name>FMN</name>
        <dbReference type="ChEBI" id="CHEBI:58210"/>
    </ligand>
</feature>
<keyword evidence="4 9" id="KW-0560">Oxidoreductase</keyword>
<name>A0AA50Q993_9GAMM</name>
<evidence type="ECO:0000313" key="9">
    <source>
        <dbReference type="EMBL" id="WMC09848.1"/>
    </source>
</evidence>
<feature type="binding site" evidence="6">
    <location>
        <position position="83"/>
    </location>
    <ligand>
        <name>FMN</name>
        <dbReference type="ChEBI" id="CHEBI:58210"/>
    </ligand>
</feature>